<dbReference type="EMBL" id="CP073767">
    <property type="protein sequence ID" value="UWZ60008.1"/>
    <property type="molecule type" value="Genomic_DNA"/>
</dbReference>
<evidence type="ECO:0000259" key="2">
    <source>
        <dbReference type="Pfam" id="PF13556"/>
    </source>
</evidence>
<dbReference type="PANTHER" id="PTHR33744">
    <property type="entry name" value="CARBOHYDRATE DIACID REGULATOR"/>
    <property type="match status" value="1"/>
</dbReference>
<reference evidence="4" key="1">
    <citation type="submission" date="2021-04" db="EMBL/GenBank/DDBJ databases">
        <title>Dactylosporangium aurantiacum NRRL B-8018 full assembly.</title>
        <authorList>
            <person name="Hartkoorn R.C."/>
            <person name="Beaudoing E."/>
            <person name="Hot D."/>
        </authorList>
    </citation>
    <scope>NUCLEOTIDE SEQUENCE</scope>
    <source>
        <strain evidence="4">NRRL B-8018</strain>
    </source>
</reference>
<feature type="region of interest" description="Disordered" evidence="1">
    <location>
        <begin position="150"/>
        <end position="239"/>
    </location>
</feature>
<feature type="domain" description="PucR C-terminal helix-turn-helix" evidence="2">
    <location>
        <begin position="321"/>
        <end position="373"/>
    </location>
</feature>
<dbReference type="KEGG" id="daur:Daura_39625"/>
<feature type="domain" description="RsbT co-antagonist protein RsbRD N-terminal" evidence="3">
    <location>
        <begin position="2"/>
        <end position="72"/>
    </location>
</feature>
<dbReference type="InterPro" id="IPR025736">
    <property type="entry name" value="PucR_C-HTH_dom"/>
</dbReference>
<dbReference type="PANTHER" id="PTHR33744:SF1">
    <property type="entry name" value="DNA-BINDING TRANSCRIPTIONAL ACTIVATOR ADER"/>
    <property type="match status" value="1"/>
</dbReference>
<organism evidence="4 5">
    <name type="scientific">Dactylosporangium aurantiacum</name>
    <dbReference type="NCBI Taxonomy" id="35754"/>
    <lineage>
        <taxon>Bacteria</taxon>
        <taxon>Bacillati</taxon>
        <taxon>Actinomycetota</taxon>
        <taxon>Actinomycetes</taxon>
        <taxon>Micromonosporales</taxon>
        <taxon>Micromonosporaceae</taxon>
        <taxon>Dactylosporangium</taxon>
    </lineage>
</organism>
<accession>A0A9Q9MHZ4</accession>
<dbReference type="Pfam" id="PF13556">
    <property type="entry name" value="HTH_30"/>
    <property type="match status" value="1"/>
</dbReference>
<dbReference type="InterPro" id="IPR025751">
    <property type="entry name" value="RsbRD_N_dom"/>
</dbReference>
<protein>
    <submittedName>
        <fullName evidence="4">Helix-turn-helix domain-containing protein</fullName>
    </submittedName>
</protein>
<dbReference type="InterPro" id="IPR051448">
    <property type="entry name" value="CdaR-like_regulators"/>
</dbReference>
<evidence type="ECO:0000313" key="5">
    <source>
        <dbReference type="Proteomes" id="UP001058003"/>
    </source>
</evidence>
<evidence type="ECO:0000259" key="3">
    <source>
        <dbReference type="Pfam" id="PF14361"/>
    </source>
</evidence>
<dbReference type="Pfam" id="PF14361">
    <property type="entry name" value="RsbRD_N"/>
    <property type="match status" value="1"/>
</dbReference>
<evidence type="ECO:0000313" key="4">
    <source>
        <dbReference type="EMBL" id="UWZ60008.1"/>
    </source>
</evidence>
<sequence length="393" mass="41371">MPLSALLSAVQAGRTRAFEIAVGRGRAAGIRDQVLLEAALEFDRYAGALERHVIAGYRAAELELSRGGRDERTALLRRLLLGSPTGGVDARELARFRLHPAGRYHCLLTDVSDPARARALEQHWSSCGGLFGVVEGRLAGLTARLPAPAGSLTARPPAPADGHTGLTARLPTPADGRRTGLTARPSTPADGRRTGLTARPSTPADGHTGLTPRPLAPGDGRHAGLSARPSTPADGHTGLAGGEAPVLVVVAPAAPPAEAGTGYALCVPALAAAARFGRTGVHAVADLAGETALTLQPRLAALLGDTLLAALRPADEFHRELASTALAYLDHGQRLDRTAVTLHVHPNTVRYRLRRLQEITGLPPADAEQHLTVLETLRYWWALRTWLDTHPPA</sequence>
<dbReference type="InterPro" id="IPR042070">
    <property type="entry name" value="PucR_C-HTH_sf"/>
</dbReference>
<dbReference type="AlphaFoldDB" id="A0A9Q9MHZ4"/>
<proteinExistence type="predicted"/>
<gene>
    <name evidence="4" type="ORF">Daura_39625</name>
</gene>
<dbReference type="Gene3D" id="1.10.10.2840">
    <property type="entry name" value="PucR C-terminal helix-turn-helix domain"/>
    <property type="match status" value="1"/>
</dbReference>
<evidence type="ECO:0000256" key="1">
    <source>
        <dbReference type="SAM" id="MobiDB-lite"/>
    </source>
</evidence>
<name>A0A9Q9MHZ4_9ACTN</name>
<dbReference type="Proteomes" id="UP001058003">
    <property type="component" value="Chromosome"/>
</dbReference>
<keyword evidence="5" id="KW-1185">Reference proteome</keyword>